<sequence length="975" mass="107516">MARTVFESVGNTPAQHDENDNCTLPQSFHASAPAQLTNNGEAELRNALEAESMVLRCAHELYRVCDIDSAADIMLSTLGAYFQADRTYLMRFHGDLMSNTHEWCASGVIPYKESLQGVTRSIVERWAPFLENGECLIIENVAALPLGSADREALTAQSIDSVAAAPLERDGKVVGFLGIDNPARSLVRNVSSPLKTLAYFFMMTERRIETERRLTLMSYHDELTGLYNRNRYLVDLEHLKKAKEGSLGIAFVDVNDLKETNDVYGHACGDEVLVACAATLADALPGADLYRIGGDEFVALVRNVDEASFSRMTSALERAFPCTTEGEGPGGDRVAIGAQWSARPSDVSALLAAADAEMYARKRRYHLEKALSGRLLQVVGDETPDHVTASVSLGDVARLEREQAATYDNLPGFVARYRVSPQGLKLLYGNERFVDFFGAVDDPLTAKLFQKNLDFNADVVKQFFSRILRGESVSFDVEAISRANEKASFRVYADCVDWIEGDPVYLVLYLDTTETERQRRRAEEAAERLRTLAYVDSVTGGRNRTSFEADAGAAVKAAPPGTYALVALDVDKFKVVNDQFGLDAGDAVLRAVHESIDAHLSEGELAARISADLFNLLVKADQAERVAARVEEVAAAANAGLTLGNAQAYLLTLTAGIYVVDDPALPMMQIQDRANVALSKASSGVRTGRLSSCRFYNNEDRVRLAHEKDVEGRMRAALEAGEFIVYLQPKLDLRRGVIAGAEALVRWRDPERGLVPPNDFIPLFERNGFIVELDLYVFEQVCLLLHDWLVARRRPVPVSVNLSRVHLRDPHFLNRFEEVRHRCGVPASLIEFELTETLVFDNPQLLTHVIDAIHRVGYTCSLDDFGSGYSSLNVLKNLEVDTLKLDRVFFDDAGVDEDGGRGADIVSVVIGLARRLNMKTVAEGVETDEQRRFLEEAGCDLLQGFLFAKPLPPDAFERLAFGPESSESGSEISCA</sequence>
<evidence type="ECO:0000313" key="4">
    <source>
        <dbReference type="EMBL" id="MDJ1649606.1"/>
    </source>
</evidence>
<dbReference type="EMBL" id="JASJEU010000004">
    <property type="protein sequence ID" value="MDJ1649606.1"/>
    <property type="molecule type" value="Genomic_DNA"/>
</dbReference>
<feature type="domain" description="GGDEF" evidence="3">
    <location>
        <begin position="245"/>
        <end position="382"/>
    </location>
</feature>
<dbReference type="NCBIfam" id="TIGR00254">
    <property type="entry name" value="GGDEF"/>
    <property type="match status" value="2"/>
</dbReference>
<dbReference type="PANTHER" id="PTHR44757">
    <property type="entry name" value="DIGUANYLATE CYCLASE DGCP"/>
    <property type="match status" value="1"/>
</dbReference>
<dbReference type="InterPro" id="IPR029016">
    <property type="entry name" value="GAF-like_dom_sf"/>
</dbReference>
<reference evidence="4 5" key="1">
    <citation type="submission" date="2023-05" db="EMBL/GenBank/DDBJ databases">
        <title>Gordonibacter KGMB12511T sp. nov., isolated from faeces of healthy Korean.</title>
        <authorList>
            <person name="Kim H.S."/>
            <person name="Kim J.-S."/>
            <person name="Suh M.K."/>
            <person name="Eom M.K."/>
            <person name="Do H.E."/>
            <person name="Lee J.-S."/>
        </authorList>
    </citation>
    <scope>NUCLEOTIDE SEQUENCE [LARGE SCALE GENOMIC DNA]</scope>
    <source>
        <strain evidence="4 5">KGMB12511</strain>
    </source>
</reference>
<dbReference type="Pfam" id="PF00990">
    <property type="entry name" value="GGDEF"/>
    <property type="match status" value="2"/>
</dbReference>
<dbReference type="CDD" id="cd01948">
    <property type="entry name" value="EAL"/>
    <property type="match status" value="1"/>
</dbReference>
<dbReference type="Gene3D" id="3.30.70.270">
    <property type="match status" value="2"/>
</dbReference>
<dbReference type="InterPro" id="IPR035919">
    <property type="entry name" value="EAL_sf"/>
</dbReference>
<dbReference type="Pfam" id="PF00563">
    <property type="entry name" value="EAL"/>
    <property type="match status" value="1"/>
</dbReference>
<dbReference type="InterPro" id="IPR043128">
    <property type="entry name" value="Rev_trsase/Diguanyl_cyclase"/>
</dbReference>
<feature type="domain" description="GGDEF" evidence="3">
    <location>
        <begin position="561"/>
        <end position="697"/>
    </location>
</feature>
<comment type="caution">
    <text evidence="4">The sequence shown here is derived from an EMBL/GenBank/DDBJ whole genome shotgun (WGS) entry which is preliminary data.</text>
</comment>
<keyword evidence="5" id="KW-1185">Reference proteome</keyword>
<dbReference type="Gene3D" id="3.20.20.450">
    <property type="entry name" value="EAL domain"/>
    <property type="match status" value="1"/>
</dbReference>
<proteinExistence type="predicted"/>
<dbReference type="Gene3D" id="3.30.450.40">
    <property type="match status" value="1"/>
</dbReference>
<dbReference type="SMART" id="SM00267">
    <property type="entry name" value="GGDEF"/>
    <property type="match status" value="2"/>
</dbReference>
<feature type="region of interest" description="Disordered" evidence="1">
    <location>
        <begin position="1"/>
        <end position="20"/>
    </location>
</feature>
<evidence type="ECO:0000259" key="3">
    <source>
        <dbReference type="PROSITE" id="PS50887"/>
    </source>
</evidence>
<dbReference type="CDD" id="cd01949">
    <property type="entry name" value="GGDEF"/>
    <property type="match status" value="1"/>
</dbReference>
<dbReference type="SMART" id="SM00052">
    <property type="entry name" value="EAL"/>
    <property type="match status" value="1"/>
</dbReference>
<organism evidence="4 5">
    <name type="scientific">Gordonibacter faecis</name>
    <dbReference type="NCBI Taxonomy" id="3047475"/>
    <lineage>
        <taxon>Bacteria</taxon>
        <taxon>Bacillati</taxon>
        <taxon>Actinomycetota</taxon>
        <taxon>Coriobacteriia</taxon>
        <taxon>Eggerthellales</taxon>
        <taxon>Eggerthellaceae</taxon>
        <taxon>Gordonibacter</taxon>
    </lineage>
</organism>
<dbReference type="PANTHER" id="PTHR44757:SF2">
    <property type="entry name" value="BIOFILM ARCHITECTURE MAINTENANCE PROTEIN MBAA"/>
    <property type="match status" value="1"/>
</dbReference>
<dbReference type="Proteomes" id="UP001232750">
    <property type="component" value="Unassembled WGS sequence"/>
</dbReference>
<dbReference type="PROSITE" id="PS50883">
    <property type="entry name" value="EAL"/>
    <property type="match status" value="1"/>
</dbReference>
<dbReference type="RefSeq" id="WP_283830944.1">
    <property type="nucleotide sequence ID" value="NZ_JASJEU010000004.1"/>
</dbReference>
<accession>A0ABT7DM15</accession>
<evidence type="ECO:0000259" key="2">
    <source>
        <dbReference type="PROSITE" id="PS50883"/>
    </source>
</evidence>
<feature type="domain" description="EAL" evidence="2">
    <location>
        <begin position="707"/>
        <end position="964"/>
    </location>
</feature>
<dbReference type="SUPFAM" id="SSF55073">
    <property type="entry name" value="Nucleotide cyclase"/>
    <property type="match status" value="2"/>
</dbReference>
<dbReference type="PROSITE" id="PS50887">
    <property type="entry name" value="GGDEF"/>
    <property type="match status" value="2"/>
</dbReference>
<dbReference type="InterPro" id="IPR052155">
    <property type="entry name" value="Biofilm_reg_signaling"/>
</dbReference>
<dbReference type="InterPro" id="IPR029787">
    <property type="entry name" value="Nucleotide_cyclase"/>
</dbReference>
<evidence type="ECO:0000256" key="1">
    <source>
        <dbReference type="SAM" id="MobiDB-lite"/>
    </source>
</evidence>
<name>A0ABT7DM15_9ACTN</name>
<evidence type="ECO:0000313" key="5">
    <source>
        <dbReference type="Proteomes" id="UP001232750"/>
    </source>
</evidence>
<dbReference type="Pfam" id="PF01590">
    <property type="entry name" value="GAF"/>
    <property type="match status" value="1"/>
</dbReference>
<protein>
    <submittedName>
        <fullName evidence="4">EAL domain-containing protein</fullName>
    </submittedName>
</protein>
<dbReference type="InterPro" id="IPR000160">
    <property type="entry name" value="GGDEF_dom"/>
</dbReference>
<dbReference type="SUPFAM" id="SSF55781">
    <property type="entry name" value="GAF domain-like"/>
    <property type="match status" value="1"/>
</dbReference>
<dbReference type="InterPro" id="IPR003018">
    <property type="entry name" value="GAF"/>
</dbReference>
<dbReference type="InterPro" id="IPR001633">
    <property type="entry name" value="EAL_dom"/>
</dbReference>
<dbReference type="SUPFAM" id="SSF141868">
    <property type="entry name" value="EAL domain-like"/>
    <property type="match status" value="1"/>
</dbReference>
<gene>
    <name evidence="4" type="ORF">QNJ86_02225</name>
</gene>